<keyword evidence="7" id="KW-0833">Ubl conjugation pathway</keyword>
<dbReference type="SMART" id="SM00647">
    <property type="entry name" value="IBR"/>
    <property type="match status" value="2"/>
</dbReference>
<dbReference type="PROSITE" id="PS50089">
    <property type="entry name" value="ZF_RING_2"/>
    <property type="match status" value="1"/>
</dbReference>
<evidence type="ECO:0000256" key="8">
    <source>
        <dbReference type="ARBA" id="ARBA00022833"/>
    </source>
</evidence>
<dbReference type="GO" id="GO:0061630">
    <property type="term" value="F:ubiquitin protein ligase activity"/>
    <property type="evidence" value="ECO:0007669"/>
    <property type="project" value="UniProtKB-EC"/>
</dbReference>
<evidence type="ECO:0000259" key="11">
    <source>
        <dbReference type="PROSITE" id="PS51873"/>
    </source>
</evidence>
<dbReference type="InterPro" id="IPR031127">
    <property type="entry name" value="E3_UB_ligase_RBR"/>
</dbReference>
<dbReference type="InterPro" id="IPR017907">
    <property type="entry name" value="Znf_RING_CS"/>
</dbReference>
<feature type="domain" description="RING-type" evidence="11">
    <location>
        <begin position="157"/>
        <end position="396"/>
    </location>
</feature>
<dbReference type="FunFam" id="3.30.40.10:FF:000358">
    <property type="entry name" value="RBR-type E3 ubiquitin transferase"/>
    <property type="match status" value="1"/>
</dbReference>
<dbReference type="EMBL" id="CACVKT020003881">
    <property type="protein sequence ID" value="CAC5386426.1"/>
    <property type="molecule type" value="Genomic_DNA"/>
</dbReference>
<dbReference type="AlphaFoldDB" id="A0A6J8BSF9"/>
<dbReference type="Gene3D" id="1.20.120.1750">
    <property type="match status" value="1"/>
</dbReference>
<keyword evidence="12" id="KW-0012">Acyltransferase</keyword>
<sequence>MAEGGREYGSDLNWSPVYVENLQEQKDEVLVFQSLFEVEGDQRFSIISDGPIDLTDDQMFSLQFLVPVKSPYELMTVNVCIPEGDFRENDVNNKDVVLQRSESSIYLGISDKVFVQQCVTDDDIDTRAVPDCDNIDDTVNEMLRYNMQEEITEFLRYDQECGICFCEKSGRDFDRLLPCKHHFCRDCMAEHCSLHVKEGTVQNLLCPEPKCETEIRPYILKEVLNDDDYERWERLILQHGLDTMGDIIYCPRCQNVVVKEEDLGHCLSCLFTFCTKCLEKWHQGDTCFFEKEVEGDEDSSGKNGYKESGYVHVEESADERKRLRRQRRKEMNLSYQLIRARTRQCAKCKAPIEKNGGCNKVTCSKCGNAMCWACGRDITKISYAHFSDNPKCGNFTIDDDILQMPFRDPTPQKVREIEEAILEGGEVAERNVKRCPRCRQRNLRENRNNHMKCWNCKNSFCFLCNELIKPPYTKHFTNTLCKQHSKHDVEDIQPRKPRKNADMNS</sequence>
<evidence type="ECO:0000256" key="3">
    <source>
        <dbReference type="ARBA" id="ARBA00022679"/>
    </source>
</evidence>
<keyword evidence="13" id="KW-1185">Reference proteome</keyword>
<dbReference type="CDD" id="cd20341">
    <property type="entry name" value="BRcat_RBR_RNF14"/>
    <property type="match status" value="1"/>
</dbReference>
<dbReference type="SUPFAM" id="SSF57850">
    <property type="entry name" value="RING/U-box"/>
    <property type="match status" value="4"/>
</dbReference>
<dbReference type="GO" id="GO:0008270">
    <property type="term" value="F:zinc ion binding"/>
    <property type="evidence" value="ECO:0007669"/>
    <property type="project" value="UniProtKB-KW"/>
</dbReference>
<reference evidence="12 13" key="1">
    <citation type="submission" date="2020-06" db="EMBL/GenBank/DDBJ databases">
        <authorList>
            <person name="Li R."/>
            <person name="Bekaert M."/>
        </authorList>
    </citation>
    <scope>NUCLEOTIDE SEQUENCE [LARGE SCALE GENOMIC DNA]</scope>
    <source>
        <strain evidence="13">wild</strain>
    </source>
</reference>
<evidence type="ECO:0000256" key="6">
    <source>
        <dbReference type="ARBA" id="ARBA00022771"/>
    </source>
</evidence>
<evidence type="ECO:0000259" key="10">
    <source>
        <dbReference type="PROSITE" id="PS50089"/>
    </source>
</evidence>
<evidence type="ECO:0000256" key="1">
    <source>
        <dbReference type="ARBA" id="ARBA00001798"/>
    </source>
</evidence>
<dbReference type="Proteomes" id="UP000507470">
    <property type="component" value="Unassembled WGS sequence"/>
</dbReference>
<dbReference type="Gene3D" id="3.30.40.10">
    <property type="entry name" value="Zinc/RING finger domain, C3HC4 (zinc finger)"/>
    <property type="match status" value="1"/>
</dbReference>
<dbReference type="InterPro" id="IPR002867">
    <property type="entry name" value="IBR_dom"/>
</dbReference>
<dbReference type="Pfam" id="PF26200">
    <property type="entry name" value="Rcat_RNF216"/>
    <property type="match status" value="1"/>
</dbReference>
<keyword evidence="3 12" id="KW-0808">Transferase</keyword>
<evidence type="ECO:0000313" key="12">
    <source>
        <dbReference type="EMBL" id="CAC5386426.1"/>
    </source>
</evidence>
<keyword evidence="5" id="KW-0677">Repeat</keyword>
<keyword evidence="4" id="KW-0479">Metal-binding</keyword>
<dbReference type="PROSITE" id="PS00518">
    <property type="entry name" value="ZF_RING_1"/>
    <property type="match status" value="1"/>
</dbReference>
<organism evidence="12 13">
    <name type="scientific">Mytilus coruscus</name>
    <name type="common">Sea mussel</name>
    <dbReference type="NCBI Taxonomy" id="42192"/>
    <lineage>
        <taxon>Eukaryota</taxon>
        <taxon>Metazoa</taxon>
        <taxon>Spiralia</taxon>
        <taxon>Lophotrochozoa</taxon>
        <taxon>Mollusca</taxon>
        <taxon>Bivalvia</taxon>
        <taxon>Autobranchia</taxon>
        <taxon>Pteriomorphia</taxon>
        <taxon>Mytilida</taxon>
        <taxon>Mytiloidea</taxon>
        <taxon>Mytilidae</taxon>
        <taxon>Mytilinae</taxon>
        <taxon>Mytilus</taxon>
    </lineage>
</organism>
<dbReference type="InterPro" id="IPR013083">
    <property type="entry name" value="Znf_RING/FYVE/PHD"/>
</dbReference>
<protein>
    <recommendedName>
        <fullName evidence="2">RBR-type E3 ubiquitin transferase</fullName>
        <ecNumber evidence="2">2.3.2.31</ecNumber>
    </recommendedName>
</protein>
<feature type="domain" description="RING-type" evidence="10">
    <location>
        <begin position="161"/>
        <end position="210"/>
    </location>
</feature>
<gene>
    <name evidence="12" type="ORF">MCOR_21863</name>
</gene>
<dbReference type="Pfam" id="PF01485">
    <property type="entry name" value="IBR"/>
    <property type="match status" value="2"/>
</dbReference>
<dbReference type="Gene3D" id="2.20.25.20">
    <property type="match status" value="1"/>
</dbReference>
<dbReference type="OrthoDB" id="1431934at2759"/>
<evidence type="ECO:0000256" key="9">
    <source>
        <dbReference type="PROSITE-ProRule" id="PRU00175"/>
    </source>
</evidence>
<dbReference type="PANTHER" id="PTHR11685">
    <property type="entry name" value="RBR FAMILY RING FINGER AND IBR DOMAIN-CONTAINING"/>
    <property type="match status" value="1"/>
</dbReference>
<keyword evidence="6 9" id="KW-0863">Zinc-finger</keyword>
<keyword evidence="8" id="KW-0862">Zinc</keyword>
<dbReference type="CDD" id="cd20336">
    <property type="entry name" value="Rcat_RBR"/>
    <property type="match status" value="1"/>
</dbReference>
<dbReference type="PROSITE" id="PS51873">
    <property type="entry name" value="TRIAD"/>
    <property type="match status" value="1"/>
</dbReference>
<dbReference type="InterPro" id="IPR044066">
    <property type="entry name" value="TRIAD_supradom"/>
</dbReference>
<evidence type="ECO:0000313" key="13">
    <source>
        <dbReference type="Proteomes" id="UP000507470"/>
    </source>
</evidence>
<dbReference type="InterPro" id="IPR001841">
    <property type="entry name" value="Znf_RING"/>
</dbReference>
<proteinExistence type="predicted"/>
<evidence type="ECO:0000256" key="5">
    <source>
        <dbReference type="ARBA" id="ARBA00022737"/>
    </source>
</evidence>
<dbReference type="EC" id="2.3.2.31" evidence="2"/>
<dbReference type="GO" id="GO:0016567">
    <property type="term" value="P:protein ubiquitination"/>
    <property type="evidence" value="ECO:0007669"/>
    <property type="project" value="InterPro"/>
</dbReference>
<dbReference type="SMART" id="SM00184">
    <property type="entry name" value="RING"/>
    <property type="match status" value="3"/>
</dbReference>
<name>A0A6J8BSF9_MYTCO</name>
<evidence type="ECO:0000256" key="7">
    <source>
        <dbReference type="ARBA" id="ARBA00022786"/>
    </source>
</evidence>
<evidence type="ECO:0000256" key="2">
    <source>
        <dbReference type="ARBA" id="ARBA00012251"/>
    </source>
</evidence>
<evidence type="ECO:0000256" key="4">
    <source>
        <dbReference type="ARBA" id="ARBA00022723"/>
    </source>
</evidence>
<accession>A0A6J8BSF9</accession>
<comment type="catalytic activity">
    <reaction evidence="1">
        <text>[E2 ubiquitin-conjugating enzyme]-S-ubiquitinyl-L-cysteine + [acceptor protein]-L-lysine = [E2 ubiquitin-conjugating enzyme]-L-cysteine + [acceptor protein]-N(6)-ubiquitinyl-L-lysine.</text>
        <dbReference type="EC" id="2.3.2.31"/>
    </reaction>
</comment>